<evidence type="ECO:0000256" key="9">
    <source>
        <dbReference type="ARBA" id="ARBA00023310"/>
    </source>
</evidence>
<feature type="transmembrane region" description="Helical" evidence="13">
    <location>
        <begin position="27"/>
        <end position="45"/>
    </location>
</feature>
<evidence type="ECO:0000256" key="7">
    <source>
        <dbReference type="ARBA" id="ARBA00023065"/>
    </source>
</evidence>
<evidence type="ECO:0000256" key="1">
    <source>
        <dbReference type="ARBA" id="ARBA00004167"/>
    </source>
</evidence>
<reference evidence="14" key="2">
    <citation type="submission" date="2019-04" db="EMBL/GenBank/DDBJ databases">
        <authorList>
            <person name="Pasella M."/>
        </authorList>
    </citation>
    <scope>NUCLEOTIDE SEQUENCE</scope>
    <source>
        <strain evidence="14">PD2929_4_</strain>
    </source>
</reference>
<keyword evidence="2 11" id="KW-0813">Transport</keyword>
<comment type="function">
    <text evidence="10">F(1)F(0) ATP synthase produces ATP from ADP in the presence of a proton or sodium gradient. F-type ATPases consist of two structural domains, F(1) containing the extramembraneous catalytic core and F(0) containing the membrane proton channel, linked together by a central stalk and a peripheral stalk. During catalysis, ATP synthesis in the catalytic domain of F(1) is coupled via a rotary mechanism of the central stalk subunits to proton translocation.</text>
</comment>
<keyword evidence="14" id="KW-0934">Plastid</keyword>
<sequence length="178" mass="20197">MQILNLISQQYIGMKVSFNSNFLEANVLNIILLVSGLIYVLKQFLGSILSLRQEKVLFAINESEERLNQANIRLNEAEKQLAQTQMIIDQIIHEAEITAEKVSQSILEQGKSDIKRLTASSKASIQYAENQVKQQIQQQITALAINRVSMKLQNQMTLAMQVKIIDKNIIQLNTDINI</sequence>
<geneLocation type="plastid" evidence="14"/>
<protein>
    <submittedName>
        <fullName evidence="14">ATP synthase CF0 subunit I</fullName>
    </submittedName>
</protein>
<evidence type="ECO:0000256" key="13">
    <source>
        <dbReference type="SAM" id="Phobius"/>
    </source>
</evidence>
<comment type="similarity">
    <text evidence="11">Belongs to the ATPase B chain family.</text>
</comment>
<dbReference type="Pfam" id="PF00430">
    <property type="entry name" value="ATP-synt_B"/>
    <property type="match status" value="1"/>
</dbReference>
<name>A0A4D6WMI8_9FLOR</name>
<evidence type="ECO:0000256" key="3">
    <source>
        <dbReference type="ARBA" id="ARBA00022547"/>
    </source>
</evidence>
<evidence type="ECO:0000256" key="5">
    <source>
        <dbReference type="ARBA" id="ARBA00022781"/>
    </source>
</evidence>
<evidence type="ECO:0000256" key="10">
    <source>
        <dbReference type="ARBA" id="ARBA00025198"/>
    </source>
</evidence>
<dbReference type="GO" id="GO:0015078">
    <property type="term" value="F:proton transmembrane transporter activity"/>
    <property type="evidence" value="ECO:0007669"/>
    <property type="project" value="InterPro"/>
</dbReference>
<keyword evidence="3 11" id="KW-0138">CF(0)</keyword>
<dbReference type="GO" id="GO:0015986">
    <property type="term" value="P:proton motive force-driven ATP synthesis"/>
    <property type="evidence" value="ECO:0007669"/>
    <property type="project" value="InterPro"/>
</dbReference>
<keyword evidence="12" id="KW-0175">Coiled coil</keyword>
<dbReference type="CDD" id="cd06503">
    <property type="entry name" value="ATP-synt_Fo_b"/>
    <property type="match status" value="1"/>
</dbReference>
<evidence type="ECO:0000256" key="11">
    <source>
        <dbReference type="RuleBase" id="RU003848"/>
    </source>
</evidence>
<proteinExistence type="inferred from homology"/>
<evidence type="ECO:0000256" key="2">
    <source>
        <dbReference type="ARBA" id="ARBA00022448"/>
    </source>
</evidence>
<keyword evidence="4 11" id="KW-0812">Transmembrane</keyword>
<evidence type="ECO:0000256" key="6">
    <source>
        <dbReference type="ARBA" id="ARBA00022989"/>
    </source>
</evidence>
<dbReference type="EMBL" id="MK814614">
    <property type="protein sequence ID" value="QCI04656.1"/>
    <property type="molecule type" value="Genomic_DNA"/>
</dbReference>
<dbReference type="GO" id="GO:0045259">
    <property type="term" value="C:proton-transporting ATP synthase complex"/>
    <property type="evidence" value="ECO:0007669"/>
    <property type="project" value="UniProtKB-KW"/>
</dbReference>
<organism evidence="14">
    <name type="scientific">Apoglossum ruscifolium</name>
    <dbReference type="NCBI Taxonomy" id="167976"/>
    <lineage>
        <taxon>Eukaryota</taxon>
        <taxon>Rhodophyta</taxon>
        <taxon>Florideophyceae</taxon>
        <taxon>Rhodymeniophycidae</taxon>
        <taxon>Ceramiales</taxon>
        <taxon>Delesseriaceae</taxon>
        <taxon>Apoglossum</taxon>
    </lineage>
</organism>
<dbReference type="AlphaFoldDB" id="A0A4D6WMI8"/>
<keyword evidence="6 13" id="KW-1133">Transmembrane helix</keyword>
<dbReference type="PANTHER" id="PTHR34264">
    <property type="entry name" value="ATP SYNTHASE SUBUNIT B, CHLOROPLASTIC"/>
    <property type="match status" value="1"/>
</dbReference>
<accession>A0A4D6WMI8</accession>
<evidence type="ECO:0000256" key="4">
    <source>
        <dbReference type="ARBA" id="ARBA00022692"/>
    </source>
</evidence>
<dbReference type="PANTHER" id="PTHR34264:SF3">
    <property type="entry name" value="ATP SYNTHASE SUBUNIT B, CHLOROPLASTIC"/>
    <property type="match status" value="1"/>
</dbReference>
<keyword evidence="7 11" id="KW-0406">Ion transport</keyword>
<dbReference type="HAMAP" id="MF_01398">
    <property type="entry name" value="ATP_synth_b_bprime"/>
    <property type="match status" value="1"/>
</dbReference>
<keyword evidence="8 13" id="KW-0472">Membrane</keyword>
<dbReference type="InterPro" id="IPR002146">
    <property type="entry name" value="ATP_synth_b/b'su_bac/chlpt"/>
</dbReference>
<reference evidence="14" key="1">
    <citation type="journal article" date="2019" name="Mol. Phylogenet. Evol.">
        <title>Morphological evolution and classification of the red algal order Ceramiales inferred using plastid phylogenomics.</title>
        <authorList>
            <person name="Diaz-Tapia P."/>
            <person name="Pasella M.M."/>
            <person name="Verbruggen H."/>
            <person name="Maggs C.A."/>
        </authorList>
    </citation>
    <scope>NUCLEOTIDE SEQUENCE</scope>
    <source>
        <strain evidence="14">PD2929_4_</strain>
    </source>
</reference>
<evidence type="ECO:0000256" key="8">
    <source>
        <dbReference type="ARBA" id="ARBA00023136"/>
    </source>
</evidence>
<evidence type="ECO:0000256" key="12">
    <source>
        <dbReference type="SAM" id="Coils"/>
    </source>
</evidence>
<keyword evidence="9" id="KW-0066">ATP synthesis</keyword>
<evidence type="ECO:0000313" key="14">
    <source>
        <dbReference type="EMBL" id="QCI04656.1"/>
    </source>
</evidence>
<feature type="coiled-coil region" evidence="12">
    <location>
        <begin position="60"/>
        <end position="94"/>
    </location>
</feature>
<keyword evidence="5 11" id="KW-0375">Hydrogen ion transport</keyword>
<comment type="subcellular location">
    <subcellularLocation>
        <location evidence="1">Membrane</location>
        <topology evidence="1">Single-pass membrane protein</topology>
    </subcellularLocation>
</comment>
<gene>
    <name evidence="14" type="primary">atpF</name>
</gene>